<evidence type="ECO:0000256" key="2">
    <source>
        <dbReference type="ARBA" id="ARBA00022692"/>
    </source>
</evidence>
<dbReference type="GO" id="GO:0005886">
    <property type="term" value="C:plasma membrane"/>
    <property type="evidence" value="ECO:0007669"/>
    <property type="project" value="TreeGrafter"/>
</dbReference>
<feature type="transmembrane region" description="Helical" evidence="5">
    <location>
        <begin position="165"/>
        <end position="192"/>
    </location>
</feature>
<evidence type="ECO:0000256" key="1">
    <source>
        <dbReference type="ARBA" id="ARBA00004141"/>
    </source>
</evidence>
<dbReference type="EMBL" id="KN818717">
    <property type="protein sequence ID" value="KIL54516.1"/>
    <property type="molecule type" value="Genomic_DNA"/>
</dbReference>
<evidence type="ECO:0000313" key="6">
    <source>
        <dbReference type="EMBL" id="KIL54516.1"/>
    </source>
</evidence>
<dbReference type="AlphaFoldDB" id="A0A0C2WD90"/>
<protein>
    <submittedName>
        <fullName evidence="6">Uncharacterized protein</fullName>
    </submittedName>
</protein>
<keyword evidence="4 5" id="KW-0472">Membrane</keyword>
<dbReference type="OrthoDB" id="9986881at2759"/>
<feature type="transmembrane region" description="Helical" evidence="5">
    <location>
        <begin position="102"/>
        <end position="120"/>
    </location>
</feature>
<name>A0A0C2WD90_AMAMK</name>
<evidence type="ECO:0000313" key="7">
    <source>
        <dbReference type="Proteomes" id="UP000054549"/>
    </source>
</evidence>
<evidence type="ECO:0000256" key="5">
    <source>
        <dbReference type="SAM" id="Phobius"/>
    </source>
</evidence>
<dbReference type="PANTHER" id="PTHR23502">
    <property type="entry name" value="MAJOR FACILITATOR SUPERFAMILY"/>
    <property type="match status" value="1"/>
</dbReference>
<dbReference type="STRING" id="946122.A0A0C2WD90"/>
<dbReference type="InterPro" id="IPR036259">
    <property type="entry name" value="MFS_trans_sf"/>
</dbReference>
<gene>
    <name evidence="6" type="ORF">M378DRAFT_174192</name>
</gene>
<reference evidence="6 7" key="1">
    <citation type="submission" date="2014-04" db="EMBL/GenBank/DDBJ databases">
        <title>Evolutionary Origins and Diversification of the Mycorrhizal Mutualists.</title>
        <authorList>
            <consortium name="DOE Joint Genome Institute"/>
            <consortium name="Mycorrhizal Genomics Consortium"/>
            <person name="Kohler A."/>
            <person name="Kuo A."/>
            <person name="Nagy L.G."/>
            <person name="Floudas D."/>
            <person name="Copeland A."/>
            <person name="Barry K.W."/>
            <person name="Cichocki N."/>
            <person name="Veneault-Fourrey C."/>
            <person name="LaButti K."/>
            <person name="Lindquist E.A."/>
            <person name="Lipzen A."/>
            <person name="Lundell T."/>
            <person name="Morin E."/>
            <person name="Murat C."/>
            <person name="Riley R."/>
            <person name="Ohm R."/>
            <person name="Sun H."/>
            <person name="Tunlid A."/>
            <person name="Henrissat B."/>
            <person name="Grigoriev I.V."/>
            <person name="Hibbett D.S."/>
            <person name="Martin F."/>
        </authorList>
    </citation>
    <scope>NUCLEOTIDE SEQUENCE [LARGE SCALE GENOMIC DNA]</scope>
    <source>
        <strain evidence="6 7">Koide BX008</strain>
    </source>
</reference>
<proteinExistence type="predicted"/>
<dbReference type="InParanoid" id="A0A0C2WD90"/>
<evidence type="ECO:0000256" key="3">
    <source>
        <dbReference type="ARBA" id="ARBA00022989"/>
    </source>
</evidence>
<dbReference type="Proteomes" id="UP000054549">
    <property type="component" value="Unassembled WGS sequence"/>
</dbReference>
<dbReference type="Gene3D" id="1.20.1250.20">
    <property type="entry name" value="MFS general substrate transporter like domains"/>
    <property type="match status" value="1"/>
</dbReference>
<dbReference type="PANTHER" id="PTHR23502:SF74">
    <property type="entry name" value="MAJOR FACILITATOR SUPERFAMILY (MFS) PROFILE DOMAIN-CONTAINING PROTEIN"/>
    <property type="match status" value="1"/>
</dbReference>
<feature type="transmembrane region" description="Helical" evidence="5">
    <location>
        <begin position="204"/>
        <end position="226"/>
    </location>
</feature>
<comment type="subcellular location">
    <subcellularLocation>
        <location evidence="1">Membrane</location>
        <topology evidence="1">Multi-pass membrane protein</topology>
    </subcellularLocation>
</comment>
<keyword evidence="3 5" id="KW-1133">Transmembrane helix</keyword>
<dbReference type="HOGENOM" id="CLU_008455_11_0_1"/>
<keyword evidence="7" id="KW-1185">Reference proteome</keyword>
<feature type="transmembrane region" description="Helical" evidence="5">
    <location>
        <begin position="63"/>
        <end position="82"/>
    </location>
</feature>
<organism evidence="6 7">
    <name type="scientific">Amanita muscaria (strain Koide BX008)</name>
    <dbReference type="NCBI Taxonomy" id="946122"/>
    <lineage>
        <taxon>Eukaryota</taxon>
        <taxon>Fungi</taxon>
        <taxon>Dikarya</taxon>
        <taxon>Basidiomycota</taxon>
        <taxon>Agaricomycotina</taxon>
        <taxon>Agaricomycetes</taxon>
        <taxon>Agaricomycetidae</taxon>
        <taxon>Agaricales</taxon>
        <taxon>Pluteineae</taxon>
        <taxon>Amanitaceae</taxon>
        <taxon>Amanita</taxon>
    </lineage>
</organism>
<dbReference type="SUPFAM" id="SSF103473">
    <property type="entry name" value="MFS general substrate transporter"/>
    <property type="match status" value="1"/>
</dbReference>
<keyword evidence="2 5" id="KW-0812">Transmembrane</keyword>
<accession>A0A0C2WD90</accession>
<sequence length="236" mass="26606">MILLLPETYAPVILLRKAKRLRKADPVVNVKIYAEHERQDWSISGVIKRTIFRPFHMLAMEPILILVTIYVSMVYGLLYALFETLPIIFRERRWFTVKQSGLVFIGVGLGATFGCARLSSHYPALIKRWKGFPPPEQRLRGAMIGAPTLVIAIFWLGWTGEYSSIPWYVLALSTVPLGMSISLTFITFLSYLIGTYLMYSASAFAANTVVRSAMAAAFPLFTVQMFTKVGIIRSVL</sequence>
<evidence type="ECO:0000256" key="4">
    <source>
        <dbReference type="ARBA" id="ARBA00023136"/>
    </source>
</evidence>
<dbReference type="GO" id="GO:0022857">
    <property type="term" value="F:transmembrane transporter activity"/>
    <property type="evidence" value="ECO:0007669"/>
    <property type="project" value="TreeGrafter"/>
</dbReference>
<feature type="transmembrane region" description="Helical" evidence="5">
    <location>
        <begin position="141"/>
        <end position="159"/>
    </location>
</feature>